<feature type="transmembrane region" description="Helical" evidence="6">
    <location>
        <begin position="245"/>
        <end position="265"/>
    </location>
</feature>
<sequence>YLPKCSISCNTGECVNMNTCDCSKTKFRGPYCNEYYKAKKVTWFNITIIIISIILTLITLFCMLGICLNRNAPKIKAASYNFLLIILVGIIFNNIYLIFLTTSENTIKTCTHIYLFNNLGFSLIYGSIFVKTFRIYIMDKVLYLILFIIIIYHLTTTSMWILSDNIKVNHKYTINNEEYTACEYPLWSKLSTLLNLFLLFVDISLSYVNRNVNKEFKESLSTPVYVYVISSIFMDIINIDYGAKQYIFDACLMIINTIVILYFIFISKYFKIFYSYFNGSKEITSKSTLVITTNDLFGKFNIYKNFHI</sequence>
<feature type="domain" description="G-protein coupled receptors family 3 profile" evidence="7">
    <location>
        <begin position="44"/>
        <end position="274"/>
    </location>
</feature>
<dbReference type="AlphaFoldDB" id="A0A1Y1UMN9"/>
<feature type="transmembrane region" description="Helical" evidence="6">
    <location>
        <begin position="142"/>
        <end position="162"/>
    </location>
</feature>
<evidence type="ECO:0000259" key="7">
    <source>
        <dbReference type="PROSITE" id="PS50259"/>
    </source>
</evidence>
<feature type="transmembrane region" description="Helical" evidence="6">
    <location>
        <begin position="186"/>
        <end position="208"/>
    </location>
</feature>
<dbReference type="GO" id="GO:0016020">
    <property type="term" value="C:membrane"/>
    <property type="evidence" value="ECO:0007669"/>
    <property type="project" value="UniProtKB-SubCell"/>
</dbReference>
<dbReference type="Proteomes" id="UP000193719">
    <property type="component" value="Unassembled WGS sequence"/>
</dbReference>
<dbReference type="Pfam" id="PF00003">
    <property type="entry name" value="7tm_3"/>
    <property type="match status" value="1"/>
</dbReference>
<dbReference type="EMBL" id="MCFH01000122">
    <property type="protein sequence ID" value="ORX38754.1"/>
    <property type="molecule type" value="Genomic_DNA"/>
</dbReference>
<keyword evidence="9" id="KW-1185">Reference proteome</keyword>
<gene>
    <name evidence="8" type="ORF">BCR36DRAFT_313404</name>
</gene>
<dbReference type="GO" id="GO:0004930">
    <property type="term" value="F:G protein-coupled receptor activity"/>
    <property type="evidence" value="ECO:0007669"/>
    <property type="project" value="InterPro"/>
</dbReference>
<evidence type="ECO:0000313" key="8">
    <source>
        <dbReference type="EMBL" id="ORX38754.1"/>
    </source>
</evidence>
<dbReference type="STRING" id="1754191.A0A1Y1UMN9"/>
<dbReference type="InterPro" id="IPR017978">
    <property type="entry name" value="GPCR_3_C"/>
</dbReference>
<comment type="caution">
    <text evidence="8">The sequence shown here is derived from an EMBL/GenBank/DDBJ whole genome shotgun (WGS) entry which is preliminary data.</text>
</comment>
<comment type="subcellular location">
    <subcellularLocation>
        <location evidence="1">Membrane</location>
        <topology evidence="1">Multi-pass membrane protein</topology>
    </subcellularLocation>
</comment>
<evidence type="ECO:0000256" key="5">
    <source>
        <dbReference type="ARBA" id="ARBA00023180"/>
    </source>
</evidence>
<keyword evidence="3 6" id="KW-1133">Transmembrane helix</keyword>
<dbReference type="OrthoDB" id="2129233at2759"/>
<feature type="non-terminal residue" evidence="8">
    <location>
        <position position="1"/>
    </location>
</feature>
<accession>A0A1Y1UMN9</accession>
<reference evidence="8 9" key="1">
    <citation type="submission" date="2016-08" db="EMBL/GenBank/DDBJ databases">
        <title>Genomes of anaerobic fungi encode conserved fungal cellulosomes for biomass hydrolysis.</title>
        <authorList>
            <consortium name="DOE Joint Genome Institute"/>
            <person name="Haitjema C.H."/>
            <person name="Gilmore S.P."/>
            <person name="Henske J.K."/>
            <person name="Solomon K.V."/>
            <person name="De Groot R."/>
            <person name="Kuo A."/>
            <person name="Mondo S.J."/>
            <person name="Salamov A.A."/>
            <person name="Labutti K."/>
            <person name="Zhao Z."/>
            <person name="Chiniquy J."/>
            <person name="Barry K."/>
            <person name="Brewer H.M."/>
            <person name="Purvine S.O."/>
            <person name="Wright A.T."/>
            <person name="Boxma B."/>
            <person name="Van Alen T."/>
            <person name="Hackstein J.H."/>
            <person name="Baker S.E."/>
            <person name="Grigoriev I.V."/>
            <person name="O'Malley M.A."/>
        </authorList>
    </citation>
    <scope>NUCLEOTIDE SEQUENCE [LARGE SCALE GENOMIC DNA]</scope>
    <source>
        <strain evidence="9">finn</strain>
    </source>
</reference>
<feature type="transmembrane region" description="Helical" evidence="6">
    <location>
        <begin position="111"/>
        <end position="130"/>
    </location>
</feature>
<reference evidence="8 9" key="2">
    <citation type="submission" date="2016-08" db="EMBL/GenBank/DDBJ databases">
        <title>Pervasive Adenine N6-methylation of Active Genes in Fungi.</title>
        <authorList>
            <consortium name="DOE Joint Genome Institute"/>
            <person name="Mondo S.J."/>
            <person name="Dannebaum R.O."/>
            <person name="Kuo R.C."/>
            <person name="Labutti K."/>
            <person name="Haridas S."/>
            <person name="Kuo A."/>
            <person name="Salamov A."/>
            <person name="Ahrendt S.R."/>
            <person name="Lipzen A."/>
            <person name="Sullivan W."/>
            <person name="Andreopoulos W.B."/>
            <person name="Clum A."/>
            <person name="Lindquist E."/>
            <person name="Daum C."/>
            <person name="Ramamoorthy G.K."/>
            <person name="Gryganskyi A."/>
            <person name="Culley D."/>
            <person name="Magnuson J.K."/>
            <person name="James T.Y."/>
            <person name="O'Malley M.A."/>
            <person name="Stajich J.E."/>
            <person name="Spatafora J.W."/>
            <person name="Visel A."/>
            <person name="Grigoriev I.V."/>
        </authorList>
    </citation>
    <scope>NUCLEOTIDE SEQUENCE [LARGE SCALE GENOMIC DNA]</scope>
    <source>
        <strain evidence="9">finn</strain>
    </source>
</reference>
<dbReference type="PROSITE" id="PS50259">
    <property type="entry name" value="G_PROTEIN_RECEP_F3_4"/>
    <property type="match status" value="1"/>
</dbReference>
<name>A0A1Y1UMN9_9FUNG</name>
<keyword evidence="4 6" id="KW-0472">Membrane</keyword>
<feature type="transmembrane region" description="Helical" evidence="6">
    <location>
        <begin position="43"/>
        <end position="68"/>
    </location>
</feature>
<proteinExistence type="predicted"/>
<keyword evidence="5" id="KW-0325">Glycoprotein</keyword>
<evidence type="ECO:0000256" key="4">
    <source>
        <dbReference type="ARBA" id="ARBA00023136"/>
    </source>
</evidence>
<evidence type="ECO:0000256" key="2">
    <source>
        <dbReference type="ARBA" id="ARBA00022692"/>
    </source>
</evidence>
<organism evidence="8 9">
    <name type="scientific">Piromyces finnis</name>
    <dbReference type="NCBI Taxonomy" id="1754191"/>
    <lineage>
        <taxon>Eukaryota</taxon>
        <taxon>Fungi</taxon>
        <taxon>Fungi incertae sedis</taxon>
        <taxon>Chytridiomycota</taxon>
        <taxon>Chytridiomycota incertae sedis</taxon>
        <taxon>Neocallimastigomycetes</taxon>
        <taxon>Neocallimastigales</taxon>
        <taxon>Neocallimastigaceae</taxon>
        <taxon>Piromyces</taxon>
    </lineage>
</organism>
<evidence type="ECO:0000313" key="9">
    <source>
        <dbReference type="Proteomes" id="UP000193719"/>
    </source>
</evidence>
<evidence type="ECO:0000256" key="6">
    <source>
        <dbReference type="SAM" id="Phobius"/>
    </source>
</evidence>
<protein>
    <recommendedName>
        <fullName evidence="7">G-protein coupled receptors family 3 profile domain-containing protein</fullName>
    </recommendedName>
</protein>
<dbReference type="InterPro" id="IPR050726">
    <property type="entry name" value="mGluR"/>
</dbReference>
<keyword evidence="2 6" id="KW-0812">Transmembrane</keyword>
<evidence type="ECO:0000256" key="1">
    <source>
        <dbReference type="ARBA" id="ARBA00004141"/>
    </source>
</evidence>
<dbReference type="PANTHER" id="PTHR24060">
    <property type="entry name" value="METABOTROPIC GLUTAMATE RECEPTOR"/>
    <property type="match status" value="1"/>
</dbReference>
<feature type="transmembrane region" description="Helical" evidence="6">
    <location>
        <begin position="220"/>
        <end position="239"/>
    </location>
</feature>
<evidence type="ECO:0000256" key="3">
    <source>
        <dbReference type="ARBA" id="ARBA00022989"/>
    </source>
</evidence>
<feature type="transmembrane region" description="Helical" evidence="6">
    <location>
        <begin position="80"/>
        <end position="99"/>
    </location>
</feature>